<feature type="transmembrane region" description="Helical" evidence="1">
    <location>
        <begin position="65"/>
        <end position="85"/>
    </location>
</feature>
<protein>
    <submittedName>
        <fullName evidence="2">DUF1772 domain-containing protein</fullName>
    </submittedName>
</protein>
<dbReference type="Pfam" id="PF08592">
    <property type="entry name" value="Anthrone_oxy"/>
    <property type="match status" value="1"/>
</dbReference>
<reference evidence="2 3" key="1">
    <citation type="submission" date="2021-05" db="EMBL/GenBank/DDBJ databases">
        <title>Description of Cellulomonas sp. DKR-3 sp. nov.</title>
        <authorList>
            <person name="Dahal R.H."/>
            <person name="Chaudhary D.K."/>
        </authorList>
    </citation>
    <scope>NUCLEOTIDE SEQUENCE [LARGE SCALE GENOMIC DNA]</scope>
    <source>
        <strain evidence="2 3">DKR-3</strain>
    </source>
</reference>
<name>A0ABS5TUK7_9CELL</name>
<feature type="transmembrane region" description="Helical" evidence="1">
    <location>
        <begin position="6"/>
        <end position="27"/>
    </location>
</feature>
<organism evidence="2 3">
    <name type="scientific">Cellulomonas fulva</name>
    <dbReference type="NCBI Taxonomy" id="2835530"/>
    <lineage>
        <taxon>Bacteria</taxon>
        <taxon>Bacillati</taxon>
        <taxon>Actinomycetota</taxon>
        <taxon>Actinomycetes</taxon>
        <taxon>Micrococcales</taxon>
        <taxon>Cellulomonadaceae</taxon>
        <taxon>Cellulomonas</taxon>
    </lineage>
</organism>
<keyword evidence="1" id="KW-1133">Transmembrane helix</keyword>
<dbReference type="InterPro" id="IPR013901">
    <property type="entry name" value="Anthrone_oxy"/>
</dbReference>
<feature type="transmembrane region" description="Helical" evidence="1">
    <location>
        <begin position="114"/>
        <end position="134"/>
    </location>
</feature>
<evidence type="ECO:0000313" key="3">
    <source>
        <dbReference type="Proteomes" id="UP000722125"/>
    </source>
</evidence>
<dbReference type="EMBL" id="JAHBOH010000001">
    <property type="protein sequence ID" value="MBT0992823.1"/>
    <property type="molecule type" value="Genomic_DNA"/>
</dbReference>
<keyword evidence="1" id="KW-0472">Membrane</keyword>
<evidence type="ECO:0000256" key="1">
    <source>
        <dbReference type="SAM" id="Phobius"/>
    </source>
</evidence>
<dbReference type="Proteomes" id="UP000722125">
    <property type="component" value="Unassembled WGS sequence"/>
</dbReference>
<proteinExistence type="predicted"/>
<keyword evidence="3" id="KW-1185">Reference proteome</keyword>
<comment type="caution">
    <text evidence="2">The sequence shown here is derived from an EMBL/GenBank/DDBJ whole genome shotgun (WGS) entry which is preliminary data.</text>
</comment>
<feature type="transmembrane region" description="Helical" evidence="1">
    <location>
        <begin position="39"/>
        <end position="59"/>
    </location>
</feature>
<keyword evidence="1" id="KW-0812">Transmembrane</keyword>
<sequence length="135" mass="14314">MVGVELAVAVVINPILLQLDAGASLTARAYGARMLGRAMPFWYVGSLVLAGALAAVAWGTSAATASLVAAALLVVTVLMSVLWLVPINNRSSSWTAEDHPADWREQHRRWDRLHIARVAFLVAAFALVGLAAALI</sequence>
<accession>A0ABS5TUK7</accession>
<evidence type="ECO:0000313" key="2">
    <source>
        <dbReference type="EMBL" id="MBT0992823.1"/>
    </source>
</evidence>
<gene>
    <name evidence="2" type="ORF">KIN34_00765</name>
</gene>